<accession>A0A3Q8X5G2</accession>
<evidence type="ECO:0000313" key="9">
    <source>
        <dbReference type="Proteomes" id="UP000272528"/>
    </source>
</evidence>
<evidence type="ECO:0000256" key="4">
    <source>
        <dbReference type="ARBA" id="ARBA00022989"/>
    </source>
</evidence>
<keyword evidence="5 6" id="KW-0472">Membrane</keyword>
<dbReference type="Proteomes" id="UP000272528">
    <property type="component" value="Chromosome"/>
</dbReference>
<comment type="caution">
    <text evidence="6">Lacks conserved residue(s) required for the propagation of feature annotation.</text>
</comment>
<dbReference type="KEGG" id="palb:EJC50_15730"/>
<evidence type="ECO:0000256" key="6">
    <source>
        <dbReference type="RuleBase" id="RU366058"/>
    </source>
</evidence>
<keyword evidence="9" id="KW-1185">Reference proteome</keyword>
<evidence type="ECO:0000256" key="2">
    <source>
        <dbReference type="ARBA" id="ARBA00022475"/>
    </source>
</evidence>
<keyword evidence="2 6" id="KW-1003">Cell membrane</keyword>
<sequence length="204" mass="22740">MKRLLLIGFYIAVIIAVWSNRTELIAWMRDGDVPVLLLLLLVIGLACIPIIPFSVVIGTMGYLYGPLLGALISLIGAWIAALLLYGLFRYALRERGRAMLRRYQLTERWTVMVEKYPFRSIVLARLMPIVPQVAVNIYAAVVTIPFLSYAGASFLGKIPGMLVFAFIGGSVVSGWQSLLLAAAVYIVFLLTVYVAIRWWNAREA</sequence>
<dbReference type="AlphaFoldDB" id="A0A3Q8X5G2"/>
<protein>
    <recommendedName>
        <fullName evidence="6">TVP38/TMEM64 family membrane protein</fullName>
    </recommendedName>
</protein>
<evidence type="ECO:0000259" key="7">
    <source>
        <dbReference type="Pfam" id="PF09335"/>
    </source>
</evidence>
<reference evidence="9" key="1">
    <citation type="submission" date="2018-12" db="EMBL/GenBank/DDBJ databases">
        <title>Genome sequence of Peanibacillus sp.</title>
        <authorList>
            <person name="Subramani G."/>
            <person name="Srinivasan S."/>
            <person name="Kim M.K."/>
        </authorList>
    </citation>
    <scope>NUCLEOTIDE SEQUENCE [LARGE SCALE GENOMIC DNA]</scope>
    <source>
        <strain evidence="9">18JY67-1</strain>
    </source>
</reference>
<gene>
    <name evidence="8" type="ORF">EJC50_15730</name>
</gene>
<organism evidence="8 9">
    <name type="scientific">Paenibacillus albus</name>
    <dbReference type="NCBI Taxonomy" id="2495582"/>
    <lineage>
        <taxon>Bacteria</taxon>
        <taxon>Bacillati</taxon>
        <taxon>Bacillota</taxon>
        <taxon>Bacilli</taxon>
        <taxon>Bacillales</taxon>
        <taxon>Paenibacillaceae</taxon>
        <taxon>Paenibacillus</taxon>
    </lineage>
</organism>
<dbReference type="PANTHER" id="PTHR12677">
    <property type="entry name" value="GOLGI APPARATUS MEMBRANE PROTEIN TVP38-RELATED"/>
    <property type="match status" value="1"/>
</dbReference>
<evidence type="ECO:0000256" key="1">
    <source>
        <dbReference type="ARBA" id="ARBA00004651"/>
    </source>
</evidence>
<dbReference type="PANTHER" id="PTHR12677:SF59">
    <property type="entry name" value="GOLGI APPARATUS MEMBRANE PROTEIN TVP38-RELATED"/>
    <property type="match status" value="1"/>
</dbReference>
<evidence type="ECO:0000256" key="5">
    <source>
        <dbReference type="ARBA" id="ARBA00023136"/>
    </source>
</evidence>
<dbReference type="GO" id="GO:0005886">
    <property type="term" value="C:plasma membrane"/>
    <property type="evidence" value="ECO:0007669"/>
    <property type="project" value="UniProtKB-SubCell"/>
</dbReference>
<name>A0A3Q8X5G2_9BACL</name>
<keyword evidence="3 6" id="KW-0812">Transmembrane</keyword>
<comment type="similarity">
    <text evidence="6">Belongs to the TVP38/TMEM64 family.</text>
</comment>
<dbReference type="EMBL" id="CP034437">
    <property type="protein sequence ID" value="AZN40956.1"/>
    <property type="molecule type" value="Genomic_DNA"/>
</dbReference>
<dbReference type="OrthoDB" id="2381682at2"/>
<proteinExistence type="inferred from homology"/>
<dbReference type="RefSeq" id="WP_126016537.1">
    <property type="nucleotide sequence ID" value="NZ_CP034437.1"/>
</dbReference>
<dbReference type="InterPro" id="IPR032816">
    <property type="entry name" value="VTT_dom"/>
</dbReference>
<dbReference type="InterPro" id="IPR015414">
    <property type="entry name" value="TMEM64"/>
</dbReference>
<feature type="transmembrane region" description="Helical" evidence="6">
    <location>
        <begin position="178"/>
        <end position="199"/>
    </location>
</feature>
<comment type="subcellular location">
    <subcellularLocation>
        <location evidence="1 6">Cell membrane</location>
        <topology evidence="1 6">Multi-pass membrane protein</topology>
    </subcellularLocation>
</comment>
<evidence type="ECO:0000256" key="3">
    <source>
        <dbReference type="ARBA" id="ARBA00022692"/>
    </source>
</evidence>
<feature type="domain" description="VTT" evidence="7">
    <location>
        <begin position="51"/>
        <end position="168"/>
    </location>
</feature>
<feature type="transmembrane region" description="Helical" evidence="6">
    <location>
        <begin position="35"/>
        <end position="55"/>
    </location>
</feature>
<dbReference type="Pfam" id="PF09335">
    <property type="entry name" value="VTT_dom"/>
    <property type="match status" value="1"/>
</dbReference>
<feature type="transmembrane region" description="Helical" evidence="6">
    <location>
        <begin position="67"/>
        <end position="88"/>
    </location>
</feature>
<feature type="transmembrane region" description="Helical" evidence="6">
    <location>
        <begin position="154"/>
        <end position="172"/>
    </location>
</feature>
<keyword evidence="4 6" id="KW-1133">Transmembrane helix</keyword>
<evidence type="ECO:0000313" key="8">
    <source>
        <dbReference type="EMBL" id="AZN40956.1"/>
    </source>
</evidence>